<dbReference type="InterPro" id="IPR013320">
    <property type="entry name" value="ConA-like_dom_sf"/>
</dbReference>
<dbReference type="InterPro" id="IPR042837">
    <property type="entry name" value="PTX3"/>
</dbReference>
<dbReference type="InterPro" id="IPR001480">
    <property type="entry name" value="Bulb-type_lectin_dom"/>
</dbReference>
<evidence type="ECO:0000313" key="6">
    <source>
        <dbReference type="EMBL" id="GID60284.1"/>
    </source>
</evidence>
<sequence length="1313" mass="138242">MWRRILPACLTVGLTATVLSVPALTSPVLAACSEAAATEAAAAALAASCGKPVVVDALRNEYSQVTAQPDGRMTFESSVLPERVQRGEGWVDVDLDLAAGVDGLLRPAASVADVAFSNGGAAPLVTLTRGGRAMTMSWPGTLPPPVIVENSAKYSEVLPGVDLVVRATETGFTHVLVIKSAAAAAQSAVREVRFELGGDAEVEEIDGALRAVSSGSVLASTEPAVMWDSRSAAVTAAPQASRSTLQTLTATPSTTEAAGDAARTAPVSVHLSDGDLVLRPDATLLAQAAFPLYVDPAWSVAKAKRAYSTNNGSNNTDYSVARVGHNPETGALYRSFFQFNTTAGGVALKGKHIESARVEMKLDHSWSCDRTVASMHWSSAINATMKATWSAMDLLRYLDSATGRANQAGGCGVIQGDEDMIFQSAKVTSFVQEAANKSWPNVTVGFTARDSSGEGESTQARWKKFLPNNAKLFADYDTKPTAPTGLQVAGIACSTSAAVTIGTLTPTFSAQFNDADTSDSLTGAFEWIEVPAAGMGSVTATVPGRKTAPPNKTNVSNNTRATSAAVNAPKDKKYAFRAQTTDKAPYSQVGPWSAWCQFTVDTTVPTVTGTVLSNASAPGKKVRIRIESTATDVTKFQYGWDAATKVVTASTSTTPPKTAEIEVTAQRLGTNVLNLKAIDATLNEGIGTVIFDVAGQPVAPIARWGLETLPGMSSPASALADRVAIPADTPLTAENVTWTDDVRLKRAATSTFNGTSSAAMTTSSVVSTTASFSVAGWVRLGAVPTSDMKFATQYGSDAAGFEIGVRRTGTALTPYWSFLMKDTSVQTSATVAVLAPTPITAADTGRWVHVAGVFDAPEKKLRLYLDGTKVAEVDRTATPWAATGRFAVGRGYGSNYWNGSIADVQAFDRVLVAEDFTGRLATDPDGNGFDEPGVLTPIQVGGWDFDAASRCRRTDLSGYCEAPDPGTAWSRWLALSRGADIGSGRDVNNGSALWLDEQYFPSDDGETPEATSEYGRSAVKTGTTAPDENGNEFTLWQDQQVLRTDQSFTIAAWAAPKADLTGNRTILAQRGAHESAFRLQYAADSGKWVFTVASQDVPDAGASTVNSLTSTSIVDTGAWTHLTAVYDAGAKQTRIYVNGNREAAASISGTPFDATGTLLVGKSVSRGELTGQWHGGIDDIAVFQGAMNDAAVSLMYERQSADTSATNVLKLNGTMIAGAVKRSSNDVYQLRMQTDGNLVLYRQGTAVWSPNTWGNPGAETVLQADGNLVINRQDKSVAWSTATAGKGADRLVLFDDGRLELQNPAGQVVWRRP</sequence>
<comment type="caution">
    <text evidence="6">The sequence shown here is derived from an EMBL/GenBank/DDBJ whole genome shotgun (WGS) entry which is preliminary data.</text>
</comment>
<reference evidence="6 7" key="1">
    <citation type="submission" date="2021-01" db="EMBL/GenBank/DDBJ databases">
        <title>Whole genome shotgun sequence of Actinoplanes couchii NBRC 106145.</title>
        <authorList>
            <person name="Komaki H."/>
            <person name="Tamura T."/>
        </authorList>
    </citation>
    <scope>NUCLEOTIDE SEQUENCE [LARGE SCALE GENOMIC DNA]</scope>
    <source>
        <strain evidence="6 7">NBRC 106145</strain>
    </source>
</reference>
<dbReference type="InterPro" id="IPR036426">
    <property type="entry name" value="Bulb-type_lectin_dom_sf"/>
</dbReference>
<dbReference type="SMART" id="SM00560">
    <property type="entry name" value="LamGL"/>
    <property type="match status" value="2"/>
</dbReference>
<dbReference type="EMBL" id="BOMG01000105">
    <property type="protein sequence ID" value="GID60284.1"/>
    <property type="molecule type" value="Genomic_DNA"/>
</dbReference>
<dbReference type="Pfam" id="PF13385">
    <property type="entry name" value="Laminin_G_3"/>
    <property type="match status" value="2"/>
</dbReference>
<feature type="domain" description="Bulb-type lectin" evidence="5">
    <location>
        <begin position="1206"/>
        <end position="1313"/>
    </location>
</feature>
<evidence type="ECO:0000256" key="2">
    <source>
        <dbReference type="ARBA" id="ARBA00023157"/>
    </source>
</evidence>
<evidence type="ECO:0000256" key="3">
    <source>
        <dbReference type="SAM" id="MobiDB-lite"/>
    </source>
</evidence>
<dbReference type="InterPro" id="IPR006558">
    <property type="entry name" value="LamG-like"/>
</dbReference>
<dbReference type="SUPFAM" id="SSF49899">
    <property type="entry name" value="Concanavalin A-like lectins/glucanases"/>
    <property type="match status" value="2"/>
</dbReference>
<feature type="region of interest" description="Disordered" evidence="3">
    <location>
        <begin position="241"/>
        <end position="264"/>
    </location>
</feature>
<dbReference type="Proteomes" id="UP000612282">
    <property type="component" value="Unassembled WGS sequence"/>
</dbReference>
<keyword evidence="2" id="KW-1015">Disulfide bond</keyword>
<dbReference type="Gene3D" id="2.60.120.200">
    <property type="match status" value="2"/>
</dbReference>
<keyword evidence="7" id="KW-1185">Reference proteome</keyword>
<evidence type="ECO:0000259" key="5">
    <source>
        <dbReference type="PROSITE" id="PS50927"/>
    </source>
</evidence>
<evidence type="ECO:0000313" key="7">
    <source>
        <dbReference type="Proteomes" id="UP000612282"/>
    </source>
</evidence>
<proteinExistence type="predicted"/>
<dbReference type="PROSITE" id="PS50927">
    <property type="entry name" value="BULB_LECTIN"/>
    <property type="match status" value="1"/>
</dbReference>
<evidence type="ECO:0000256" key="1">
    <source>
        <dbReference type="ARBA" id="ARBA00022729"/>
    </source>
</evidence>
<feature type="signal peptide" evidence="4">
    <location>
        <begin position="1"/>
        <end position="30"/>
    </location>
</feature>
<name>A0ABQ3XP34_9ACTN</name>
<accession>A0ABQ3XP34</accession>
<feature type="chain" id="PRO_5045206024" description="Bulb-type lectin domain-containing protein" evidence="4">
    <location>
        <begin position="31"/>
        <end position="1313"/>
    </location>
</feature>
<gene>
    <name evidence="6" type="ORF">Aco03nite_086880</name>
</gene>
<evidence type="ECO:0000256" key="4">
    <source>
        <dbReference type="SAM" id="SignalP"/>
    </source>
</evidence>
<protein>
    <recommendedName>
        <fullName evidence="5">Bulb-type lectin domain-containing protein</fullName>
    </recommendedName>
</protein>
<feature type="compositionally biased region" description="Low complexity" evidence="3">
    <location>
        <begin position="243"/>
        <end position="258"/>
    </location>
</feature>
<dbReference type="SMART" id="SM00108">
    <property type="entry name" value="B_lectin"/>
    <property type="match status" value="1"/>
</dbReference>
<dbReference type="PANTHER" id="PTHR46943">
    <property type="entry name" value="PENTRAXIN-RELATED PROTEIN PTX3"/>
    <property type="match status" value="1"/>
</dbReference>
<dbReference type="Gene3D" id="2.90.10.10">
    <property type="entry name" value="Bulb-type lectin domain"/>
    <property type="match status" value="2"/>
</dbReference>
<keyword evidence="1 4" id="KW-0732">Signal</keyword>
<dbReference type="PANTHER" id="PTHR46943:SF1">
    <property type="entry name" value="PENTRAXIN-RELATED PROTEIN PTX3"/>
    <property type="match status" value="1"/>
</dbReference>
<dbReference type="SUPFAM" id="SSF51110">
    <property type="entry name" value="alpha-D-mannose-specific plant lectins"/>
    <property type="match status" value="1"/>
</dbReference>
<dbReference type="PROSITE" id="PS51257">
    <property type="entry name" value="PROKAR_LIPOPROTEIN"/>
    <property type="match status" value="1"/>
</dbReference>
<organism evidence="6 7">
    <name type="scientific">Actinoplanes couchii</name>
    <dbReference type="NCBI Taxonomy" id="403638"/>
    <lineage>
        <taxon>Bacteria</taxon>
        <taxon>Bacillati</taxon>
        <taxon>Actinomycetota</taxon>
        <taxon>Actinomycetes</taxon>
        <taxon>Micromonosporales</taxon>
        <taxon>Micromonosporaceae</taxon>
        <taxon>Actinoplanes</taxon>
    </lineage>
</organism>